<dbReference type="STRING" id="1385517.N800_12170"/>
<organism evidence="2 3">
    <name type="scientific">Lysobacter daejeonensis GH1-9</name>
    <dbReference type="NCBI Taxonomy" id="1385517"/>
    <lineage>
        <taxon>Bacteria</taxon>
        <taxon>Pseudomonadati</taxon>
        <taxon>Pseudomonadota</taxon>
        <taxon>Gammaproteobacteria</taxon>
        <taxon>Lysobacterales</taxon>
        <taxon>Lysobacteraceae</taxon>
        <taxon>Aerolutibacter</taxon>
    </lineage>
</organism>
<reference evidence="2 3" key="1">
    <citation type="submission" date="2013-08" db="EMBL/GenBank/DDBJ databases">
        <title>Genome sequencing of Lysobacter.</title>
        <authorList>
            <person name="Zhang S."/>
            <person name="Wang G."/>
        </authorList>
    </citation>
    <scope>NUCLEOTIDE SEQUENCE [LARGE SCALE GENOMIC DNA]</scope>
    <source>
        <strain evidence="2 3">GH1-9</strain>
    </source>
</reference>
<proteinExistence type="predicted"/>
<dbReference type="Gene3D" id="3.90.1150.200">
    <property type="match status" value="1"/>
</dbReference>
<dbReference type="SUPFAM" id="SSF159888">
    <property type="entry name" value="YdhG-like"/>
    <property type="match status" value="1"/>
</dbReference>
<sequence length="201" mass="22403">MATPDPRIDAYIARSAPFARPILAYLRDVMGGACPEGEEALKWGSPHLTYKGKLVCGMAAFKQHATFGFWQGGKVLGAAAGRAEAAMGQFGRLTEVSQLPPREVLEDYVRRAMRLIDEGATRKPAKASPRPALPVPEDLVRALAAMPAAQETFDAFPPSQRREYIEWITEAKRNDTRQRRLAQAVEWMAEGKPRNWKYMNC</sequence>
<evidence type="ECO:0000313" key="2">
    <source>
        <dbReference type="EMBL" id="KGM55849.1"/>
    </source>
</evidence>
<dbReference type="eggNOG" id="COG4430">
    <property type="taxonomic scope" value="Bacteria"/>
</dbReference>
<feature type="domain" description="YdhG-like" evidence="1">
    <location>
        <begin position="20"/>
        <end position="113"/>
    </location>
</feature>
<accession>A0A0A0EZB2</accession>
<dbReference type="EMBL" id="AVPU01000003">
    <property type="protein sequence ID" value="KGM55849.1"/>
    <property type="molecule type" value="Genomic_DNA"/>
</dbReference>
<dbReference type="OrthoDB" id="7619808at2"/>
<dbReference type="RefSeq" id="WP_036134562.1">
    <property type="nucleotide sequence ID" value="NZ_AVPU01000003.1"/>
</dbReference>
<keyword evidence="3" id="KW-1185">Reference proteome</keyword>
<evidence type="ECO:0000259" key="1">
    <source>
        <dbReference type="Pfam" id="PF08818"/>
    </source>
</evidence>
<gene>
    <name evidence="2" type="ORF">N800_12170</name>
</gene>
<evidence type="ECO:0000313" key="3">
    <source>
        <dbReference type="Proteomes" id="UP000029998"/>
    </source>
</evidence>
<protein>
    <recommendedName>
        <fullName evidence="1">YdhG-like domain-containing protein</fullName>
    </recommendedName>
</protein>
<dbReference type="AlphaFoldDB" id="A0A0A0EZB2"/>
<dbReference type="Pfam" id="PF13376">
    <property type="entry name" value="OmdA"/>
    <property type="match status" value="1"/>
</dbReference>
<dbReference type="Proteomes" id="UP000029998">
    <property type="component" value="Unassembled WGS sequence"/>
</dbReference>
<name>A0A0A0EZB2_9GAMM</name>
<dbReference type="InterPro" id="IPR014922">
    <property type="entry name" value="YdhG-like"/>
</dbReference>
<comment type="caution">
    <text evidence="2">The sequence shown here is derived from an EMBL/GenBank/DDBJ whole genome shotgun (WGS) entry which is preliminary data.</text>
</comment>
<dbReference type="Pfam" id="PF08818">
    <property type="entry name" value="DUF1801"/>
    <property type="match status" value="1"/>
</dbReference>